<feature type="domain" description="Radical SAM core" evidence="13">
    <location>
        <begin position="91"/>
        <end position="304"/>
    </location>
</feature>
<dbReference type="NCBIfam" id="TIGR03822">
    <property type="entry name" value="AblA_like_2"/>
    <property type="match status" value="1"/>
</dbReference>
<reference evidence="14 15" key="1">
    <citation type="journal article" date="2018" name="Arch. Microbiol.">
        <title>New insights into the metabolic potential of the phototrophic purple bacterium Rhodopila globiformis DSM 161(T) from its draft genome sequence and evidence for a vanadium-dependent nitrogenase.</title>
        <authorList>
            <person name="Imhoff J.F."/>
            <person name="Rahn T."/>
            <person name="Kunzel S."/>
            <person name="Neulinger S.C."/>
        </authorList>
    </citation>
    <scope>NUCLEOTIDE SEQUENCE [LARGE SCALE GENOMIC DNA]</scope>
    <source>
        <strain evidence="14 15">DSM 16996</strain>
    </source>
</reference>
<evidence type="ECO:0000256" key="10">
    <source>
        <dbReference type="ARBA" id="ARBA00023235"/>
    </source>
</evidence>
<dbReference type="CDD" id="cd01335">
    <property type="entry name" value="Radical_SAM"/>
    <property type="match status" value="1"/>
</dbReference>
<dbReference type="SFLD" id="SFLDS00029">
    <property type="entry name" value="Radical_SAM"/>
    <property type="match status" value="1"/>
</dbReference>
<evidence type="ECO:0000256" key="1">
    <source>
        <dbReference type="ARBA" id="ARBA00001933"/>
    </source>
</evidence>
<dbReference type="Proteomes" id="UP000239089">
    <property type="component" value="Unassembled WGS sequence"/>
</dbReference>
<evidence type="ECO:0000256" key="8">
    <source>
        <dbReference type="ARBA" id="ARBA00023004"/>
    </source>
</evidence>
<keyword evidence="5" id="KW-0949">S-adenosyl-L-methionine</keyword>
<evidence type="ECO:0000256" key="12">
    <source>
        <dbReference type="PIRSR" id="PIRSR603739-50"/>
    </source>
</evidence>
<dbReference type="GO" id="GO:0051539">
    <property type="term" value="F:4 iron, 4 sulfur cluster binding"/>
    <property type="evidence" value="ECO:0007669"/>
    <property type="project" value="UniProtKB-KW"/>
</dbReference>
<feature type="binding site" evidence="11">
    <location>
        <position position="112"/>
    </location>
    <ligand>
        <name>[4Fe-4S] cluster</name>
        <dbReference type="ChEBI" id="CHEBI:49883"/>
        <note>4Fe-4S-S-AdoMet</note>
    </ligand>
</feature>
<name>A0A2S6MZC0_9HYPH</name>
<sequence>MTIPPSDRTMTAIEELIAAGLVESGAAAALTEVAARYSVAVPASVARLISHPDDPIGRQFLPRAAELLLLPEENGDPIGDGAHEAVRGLIHRYPDRALLKITSVCPVYCRFCFRRASVGAGTEGVLDDAALDGAFAYLADHKEIWEVIVTGGDPLAVSPRRLAQVSRRLAALPHVKILRVHSRVPVLAPERVTPALTEALKSSGKTVYVAVHANHPRELTERARAACARLADAGIALVSQSVLLRGVNDDVDVLSALMRAFVETRIKPYYLHHGDLAPGTSHFRLSLAEGQALVRELLGRLSGLCQPIYVVDIPGGHGKAPVGPVYVSRQAQGWSVVDWRGIRHDYVDSLGQSREPQP</sequence>
<dbReference type="Pfam" id="PF04055">
    <property type="entry name" value="Radical_SAM"/>
    <property type="match status" value="1"/>
</dbReference>
<comment type="similarity">
    <text evidence="3">Belongs to the radical SAM superfamily. KamA family.</text>
</comment>
<evidence type="ECO:0000313" key="15">
    <source>
        <dbReference type="Proteomes" id="UP000239089"/>
    </source>
</evidence>
<evidence type="ECO:0000256" key="4">
    <source>
        <dbReference type="ARBA" id="ARBA00022485"/>
    </source>
</evidence>
<dbReference type="PROSITE" id="PS51918">
    <property type="entry name" value="RADICAL_SAM"/>
    <property type="match status" value="1"/>
</dbReference>
<dbReference type="InterPro" id="IPR022447">
    <property type="entry name" value="Lys_aminomutase-rel"/>
</dbReference>
<dbReference type="AlphaFoldDB" id="A0A2S6MZC0"/>
<evidence type="ECO:0000256" key="9">
    <source>
        <dbReference type="ARBA" id="ARBA00023014"/>
    </source>
</evidence>
<feature type="binding site" evidence="11">
    <location>
        <position position="109"/>
    </location>
    <ligand>
        <name>[4Fe-4S] cluster</name>
        <dbReference type="ChEBI" id="CHEBI:49883"/>
        <note>4Fe-4S-S-AdoMet</note>
    </ligand>
</feature>
<dbReference type="InterPro" id="IPR007197">
    <property type="entry name" value="rSAM"/>
</dbReference>
<keyword evidence="7 12" id="KW-0663">Pyridoxal phosphate</keyword>
<dbReference type="PIRSF" id="PIRSF004911">
    <property type="entry name" value="DUF160"/>
    <property type="match status" value="1"/>
</dbReference>
<keyword evidence="6 11" id="KW-0479">Metal-binding</keyword>
<keyword evidence="4 11" id="KW-0004">4Fe-4S</keyword>
<dbReference type="GO" id="GO:0016853">
    <property type="term" value="F:isomerase activity"/>
    <property type="evidence" value="ECO:0007669"/>
    <property type="project" value="UniProtKB-KW"/>
</dbReference>
<dbReference type="OrthoDB" id="9768064at2"/>
<dbReference type="EMBL" id="NHSJ01000121">
    <property type="protein sequence ID" value="PPQ27699.1"/>
    <property type="molecule type" value="Genomic_DNA"/>
</dbReference>
<dbReference type="PANTHER" id="PTHR30538">
    <property type="entry name" value="LYSINE 2,3-AMINOMUTASE-RELATED"/>
    <property type="match status" value="1"/>
</dbReference>
<evidence type="ECO:0000313" key="14">
    <source>
        <dbReference type="EMBL" id="PPQ27699.1"/>
    </source>
</evidence>
<comment type="cofactor">
    <cofactor evidence="2">
        <name>[4Fe-4S] cluster</name>
        <dbReference type="ChEBI" id="CHEBI:49883"/>
    </cofactor>
</comment>
<evidence type="ECO:0000256" key="2">
    <source>
        <dbReference type="ARBA" id="ARBA00001966"/>
    </source>
</evidence>
<comment type="cofactor">
    <cofactor evidence="1 12">
        <name>pyridoxal 5'-phosphate</name>
        <dbReference type="ChEBI" id="CHEBI:597326"/>
    </cofactor>
</comment>
<feature type="modified residue" description="N6-(pyridoxal phosphate)lysine" evidence="12">
    <location>
        <position position="319"/>
    </location>
</feature>
<protein>
    <submittedName>
        <fullName evidence="14">Lysine 2,3-aminomutase</fullName>
    </submittedName>
</protein>
<accession>A0A2S6MZC0</accession>
<dbReference type="InterPro" id="IPR013785">
    <property type="entry name" value="Aldolase_TIM"/>
</dbReference>
<keyword evidence="8" id="KW-0408">Iron</keyword>
<dbReference type="SUPFAM" id="SSF102114">
    <property type="entry name" value="Radical SAM enzymes"/>
    <property type="match status" value="1"/>
</dbReference>
<dbReference type="PANTHER" id="PTHR30538:SF1">
    <property type="entry name" value="L-LYSINE 2,3-AMINOMUTASE"/>
    <property type="match status" value="1"/>
</dbReference>
<evidence type="ECO:0000256" key="3">
    <source>
        <dbReference type="ARBA" id="ARBA00008703"/>
    </source>
</evidence>
<gene>
    <name evidence="14" type="ORF">CCR94_19630</name>
</gene>
<evidence type="ECO:0000256" key="5">
    <source>
        <dbReference type="ARBA" id="ARBA00022691"/>
    </source>
</evidence>
<keyword evidence="9 11" id="KW-0411">Iron-sulfur</keyword>
<evidence type="ECO:0000256" key="11">
    <source>
        <dbReference type="PIRSR" id="PIRSR004911-1"/>
    </source>
</evidence>
<evidence type="ECO:0000256" key="6">
    <source>
        <dbReference type="ARBA" id="ARBA00022723"/>
    </source>
</evidence>
<dbReference type="NCBIfam" id="TIGR00238">
    <property type="entry name" value="KamA family radical SAM protein"/>
    <property type="match status" value="1"/>
</dbReference>
<dbReference type="GO" id="GO:0046872">
    <property type="term" value="F:metal ion binding"/>
    <property type="evidence" value="ECO:0007669"/>
    <property type="project" value="UniProtKB-KW"/>
</dbReference>
<keyword evidence="10" id="KW-0413">Isomerase</keyword>
<feature type="binding site" evidence="11">
    <location>
        <position position="105"/>
    </location>
    <ligand>
        <name>[4Fe-4S] cluster</name>
        <dbReference type="ChEBI" id="CHEBI:49883"/>
        <note>4Fe-4S-S-AdoMet</note>
    </ligand>
</feature>
<dbReference type="Gene3D" id="3.20.20.70">
    <property type="entry name" value="Aldolase class I"/>
    <property type="match status" value="1"/>
</dbReference>
<dbReference type="SFLD" id="SFLDG01070">
    <property type="entry name" value="PLP-dependent"/>
    <property type="match status" value="1"/>
</dbReference>
<proteinExistence type="inferred from homology"/>
<organism evidence="14 15">
    <name type="scientific">Rhodoblastus sphagnicola</name>
    <dbReference type="NCBI Taxonomy" id="333368"/>
    <lineage>
        <taxon>Bacteria</taxon>
        <taxon>Pseudomonadati</taxon>
        <taxon>Pseudomonadota</taxon>
        <taxon>Alphaproteobacteria</taxon>
        <taxon>Hyphomicrobiales</taxon>
        <taxon>Rhodoblastaceae</taxon>
        <taxon>Rhodoblastus</taxon>
    </lineage>
</organism>
<keyword evidence="15" id="KW-1185">Reference proteome</keyword>
<dbReference type="InterPro" id="IPR058240">
    <property type="entry name" value="rSAM_sf"/>
</dbReference>
<comment type="caution">
    <text evidence="14">The sequence shown here is derived from an EMBL/GenBank/DDBJ whole genome shotgun (WGS) entry which is preliminary data.</text>
</comment>
<dbReference type="RefSeq" id="WP_104509538.1">
    <property type="nucleotide sequence ID" value="NZ_JACIGC010000008.1"/>
</dbReference>
<evidence type="ECO:0000259" key="13">
    <source>
        <dbReference type="PROSITE" id="PS51918"/>
    </source>
</evidence>
<dbReference type="InterPro" id="IPR003739">
    <property type="entry name" value="Lys_aminomutase/Glu_NH3_mut"/>
</dbReference>
<evidence type="ECO:0000256" key="7">
    <source>
        <dbReference type="ARBA" id="ARBA00022898"/>
    </source>
</evidence>